<dbReference type="EMBL" id="CP000613">
    <property type="protein sequence ID" value="ACI98891.1"/>
    <property type="molecule type" value="Genomic_DNA"/>
</dbReference>
<sequence>MCGENVNKRRGGLDFELRRNFYGETTRLLLDALGDKAEAFMVAFGGGEGRLIPAAPHPDHPFVSVIGLEKMRALVDALGGERVYIPTVKRAASRKFLIAQAIMRNEVSRSEMARCCGVTARYVRMVAREMEAAGVAVPPPMTKPPHRDEPE</sequence>
<proteinExistence type="predicted"/>
<dbReference type="KEGG" id="rce:RC1_1487"/>
<gene>
    <name evidence="1" type="ordered locus">RC1_1487</name>
</gene>
<keyword evidence="2" id="KW-1185">Reference proteome</keyword>
<evidence type="ECO:0008006" key="3">
    <source>
        <dbReference type="Google" id="ProtNLM"/>
    </source>
</evidence>
<dbReference type="Proteomes" id="UP000001591">
    <property type="component" value="Chromosome"/>
</dbReference>
<dbReference type="AlphaFoldDB" id="B6IMZ4"/>
<dbReference type="OrthoDB" id="7358524at2"/>
<protein>
    <recommendedName>
        <fullName evidence="3">Mor transcription activator domain-containing protein</fullName>
    </recommendedName>
</protein>
<name>B6IMZ4_RHOCS</name>
<reference evidence="1 2" key="1">
    <citation type="journal article" date="2010" name="BMC Genomics">
        <title>Metabolic flexibility revealed in the genome of the cyst-forming alpha-1 proteobacterium Rhodospirillum centenum.</title>
        <authorList>
            <person name="Lu Y.K."/>
            <person name="Marden J."/>
            <person name="Han M."/>
            <person name="Swingley W.D."/>
            <person name="Mastrian S.D."/>
            <person name="Chowdhury S.R."/>
            <person name="Hao J."/>
            <person name="Helmy T."/>
            <person name="Kim S."/>
            <person name="Kurdoglu A.A."/>
            <person name="Matthies H.J."/>
            <person name="Rollo D."/>
            <person name="Stothard P."/>
            <person name="Blankenship R.E."/>
            <person name="Bauer C.E."/>
            <person name="Touchman J.W."/>
        </authorList>
    </citation>
    <scope>NUCLEOTIDE SEQUENCE [LARGE SCALE GENOMIC DNA]</scope>
    <source>
        <strain evidence="2">ATCC 51521 / SW</strain>
    </source>
</reference>
<evidence type="ECO:0000313" key="2">
    <source>
        <dbReference type="Proteomes" id="UP000001591"/>
    </source>
</evidence>
<dbReference type="STRING" id="414684.RC1_1487"/>
<organism evidence="1 2">
    <name type="scientific">Rhodospirillum centenum (strain ATCC 51521 / SW)</name>
    <dbReference type="NCBI Taxonomy" id="414684"/>
    <lineage>
        <taxon>Bacteria</taxon>
        <taxon>Pseudomonadati</taxon>
        <taxon>Pseudomonadota</taxon>
        <taxon>Alphaproteobacteria</taxon>
        <taxon>Rhodospirillales</taxon>
        <taxon>Rhodospirillaceae</taxon>
        <taxon>Rhodospirillum</taxon>
    </lineage>
</organism>
<accession>B6IMZ4</accession>
<dbReference type="HOGENOM" id="CLU_1729940_0_0_5"/>
<dbReference type="RefSeq" id="WP_012566677.1">
    <property type="nucleotide sequence ID" value="NC_011420.2"/>
</dbReference>
<evidence type="ECO:0000313" key="1">
    <source>
        <dbReference type="EMBL" id="ACI98891.1"/>
    </source>
</evidence>